<feature type="domain" description="AAA ATPase AAA+ lid" evidence="2">
    <location>
        <begin position="49"/>
        <end position="87"/>
    </location>
</feature>
<dbReference type="GO" id="GO:0016558">
    <property type="term" value="P:protein import into peroxisome matrix"/>
    <property type="evidence" value="ECO:0007669"/>
    <property type="project" value="TreeGrafter"/>
</dbReference>
<dbReference type="InterPro" id="IPR041569">
    <property type="entry name" value="AAA_lid_3"/>
</dbReference>
<name>A0A9P6IQ70_MORAP</name>
<dbReference type="PANTHER" id="PTHR23077">
    <property type="entry name" value="AAA-FAMILY ATPASE"/>
    <property type="match status" value="1"/>
</dbReference>
<dbReference type="GO" id="GO:0016887">
    <property type="term" value="F:ATP hydrolysis activity"/>
    <property type="evidence" value="ECO:0007669"/>
    <property type="project" value="TreeGrafter"/>
</dbReference>
<dbReference type="EMBL" id="JAAAHY010002608">
    <property type="protein sequence ID" value="KAF9944159.1"/>
    <property type="molecule type" value="Genomic_DNA"/>
</dbReference>
<dbReference type="InterPro" id="IPR027417">
    <property type="entry name" value="P-loop_NTPase"/>
</dbReference>
<evidence type="ECO:0000259" key="2">
    <source>
        <dbReference type="Pfam" id="PF17862"/>
    </source>
</evidence>
<evidence type="ECO:0000313" key="4">
    <source>
        <dbReference type="Proteomes" id="UP000738359"/>
    </source>
</evidence>
<organism evidence="3 4">
    <name type="scientific">Mortierella alpina</name>
    <name type="common">Oleaginous fungus</name>
    <name type="synonym">Mortierella renispora</name>
    <dbReference type="NCBI Taxonomy" id="64518"/>
    <lineage>
        <taxon>Eukaryota</taxon>
        <taxon>Fungi</taxon>
        <taxon>Fungi incertae sedis</taxon>
        <taxon>Mucoromycota</taxon>
        <taxon>Mortierellomycotina</taxon>
        <taxon>Mortierellomycetes</taxon>
        <taxon>Mortierellales</taxon>
        <taxon>Mortierellaceae</taxon>
        <taxon>Mortierella</taxon>
    </lineage>
</organism>
<feature type="compositionally biased region" description="Polar residues" evidence="1">
    <location>
        <begin position="277"/>
        <end position="295"/>
    </location>
</feature>
<dbReference type="InterPro" id="IPR050168">
    <property type="entry name" value="AAA_ATPase_domain"/>
</dbReference>
<protein>
    <submittedName>
        <fullName evidence="3">Peroxisomal assembly protein</fullName>
    </submittedName>
</protein>
<dbReference type="FunFam" id="1.10.8.60:FF:000039">
    <property type="entry name" value="peroxisome biogenesis factor 6"/>
    <property type="match status" value="1"/>
</dbReference>
<comment type="caution">
    <text evidence="3">The sequence shown here is derived from an EMBL/GenBank/DDBJ whole genome shotgun (WGS) entry which is preliminary data.</text>
</comment>
<dbReference type="Proteomes" id="UP000738359">
    <property type="component" value="Unassembled WGS sequence"/>
</dbReference>
<dbReference type="SUPFAM" id="SSF52540">
    <property type="entry name" value="P-loop containing nucleoside triphosphate hydrolases"/>
    <property type="match status" value="1"/>
</dbReference>
<feature type="region of interest" description="Disordered" evidence="1">
    <location>
        <begin position="199"/>
        <end position="316"/>
    </location>
</feature>
<feature type="compositionally biased region" description="Basic residues" evidence="1">
    <location>
        <begin position="306"/>
        <end position="316"/>
    </location>
</feature>
<evidence type="ECO:0000256" key="1">
    <source>
        <dbReference type="SAM" id="MobiDB-lite"/>
    </source>
</evidence>
<dbReference type="AlphaFoldDB" id="A0A9P6IQ70"/>
<sequence>TNRPDLLDPALLRPGRFDKLLYLSVSTKHEEQLRIIQALTRKFRLHPSLDLTNVAEKCPFNYTGADFYALCSDAMLKAMSRTADGIENRVVVINKDETSTLPRPITSQYYLDHLAQPDEILVQVTEEDFDQALAELIPSVSAQELEHYKQVQKMFNSDDFAKEAEAAAAAEEKKRADIQEERELAEALRKVEEAQRMLSSEQDAVLHGDDEEEERDLALSSRKGKGRAAEYSHVEEHSPQPRQEQSAQVHPEHLGDSGSGQHNGEQGGSGLEEPLMVSQQDQETIQHTLNQQSAENAKGSSGGGKGKSKSKGKGRK</sequence>
<dbReference type="PANTHER" id="PTHR23077:SF9">
    <property type="entry name" value="PEROXISOMAL ATPASE PEX6"/>
    <property type="match status" value="1"/>
</dbReference>
<keyword evidence="4" id="KW-1185">Reference proteome</keyword>
<dbReference type="Pfam" id="PF17862">
    <property type="entry name" value="AAA_lid_3"/>
    <property type="match status" value="1"/>
</dbReference>
<feature type="compositionally biased region" description="Basic and acidic residues" evidence="1">
    <location>
        <begin position="227"/>
        <end position="239"/>
    </location>
</feature>
<dbReference type="OrthoDB" id="5553750at2759"/>
<proteinExistence type="predicted"/>
<feature type="non-terminal residue" evidence="3">
    <location>
        <position position="1"/>
    </location>
</feature>
<dbReference type="Gene3D" id="1.10.8.60">
    <property type="match status" value="1"/>
</dbReference>
<dbReference type="Gene3D" id="3.40.50.300">
    <property type="entry name" value="P-loop containing nucleotide triphosphate hydrolases"/>
    <property type="match status" value="1"/>
</dbReference>
<dbReference type="GO" id="GO:0005829">
    <property type="term" value="C:cytosol"/>
    <property type="evidence" value="ECO:0007669"/>
    <property type="project" value="TreeGrafter"/>
</dbReference>
<evidence type="ECO:0000313" key="3">
    <source>
        <dbReference type="EMBL" id="KAF9944159.1"/>
    </source>
</evidence>
<reference evidence="3" key="1">
    <citation type="journal article" date="2020" name="Fungal Divers.">
        <title>Resolving the Mortierellaceae phylogeny through synthesis of multi-gene phylogenetics and phylogenomics.</title>
        <authorList>
            <person name="Vandepol N."/>
            <person name="Liber J."/>
            <person name="Desiro A."/>
            <person name="Na H."/>
            <person name="Kennedy M."/>
            <person name="Barry K."/>
            <person name="Grigoriev I.V."/>
            <person name="Miller A.N."/>
            <person name="O'Donnell K."/>
            <person name="Stajich J.E."/>
            <person name="Bonito G."/>
        </authorList>
    </citation>
    <scope>NUCLEOTIDE SEQUENCE</scope>
    <source>
        <strain evidence="3">CK1249</strain>
    </source>
</reference>
<dbReference type="GO" id="GO:0005778">
    <property type="term" value="C:peroxisomal membrane"/>
    <property type="evidence" value="ECO:0007669"/>
    <property type="project" value="TreeGrafter"/>
</dbReference>
<accession>A0A9P6IQ70</accession>
<gene>
    <name evidence="3" type="primary">PEX6_1</name>
    <name evidence="3" type="ORF">BGZ70_004977</name>
</gene>